<dbReference type="SUPFAM" id="SSF50978">
    <property type="entry name" value="WD40 repeat-like"/>
    <property type="match status" value="1"/>
</dbReference>
<dbReference type="Gene3D" id="2.130.10.10">
    <property type="entry name" value="YVTN repeat-like/Quinoprotein amine dehydrogenase"/>
    <property type="match status" value="2"/>
</dbReference>
<dbReference type="PANTHER" id="PTHR44324:SF4">
    <property type="entry name" value="WD40 REPEAT DOMAIN 95"/>
    <property type="match status" value="1"/>
</dbReference>
<comment type="caution">
    <text evidence="4">The sequence shown here is derived from an EMBL/GenBank/DDBJ whole genome shotgun (WGS) entry which is preliminary data.</text>
</comment>
<evidence type="ECO:0000256" key="1">
    <source>
        <dbReference type="ARBA" id="ARBA00022737"/>
    </source>
</evidence>
<dbReference type="EMBL" id="JAFHLR010000035">
    <property type="protein sequence ID" value="KAG5466351.1"/>
    <property type="molecule type" value="Genomic_DNA"/>
</dbReference>
<keyword evidence="1" id="KW-0677">Repeat</keyword>
<dbReference type="GeneID" id="92357484"/>
<feature type="compositionally biased region" description="Low complexity" evidence="3">
    <location>
        <begin position="1437"/>
        <end position="1446"/>
    </location>
</feature>
<feature type="repeat" description="WD" evidence="2">
    <location>
        <begin position="493"/>
        <end position="534"/>
    </location>
</feature>
<accession>A0A836G202</accession>
<sequence length="1761" mass="189135">MRTAEEASVPQLGILLGSEAALSTLQREWAAYPEGVSYTEFRRLLEPLLRPPPRPCASKHPSTSPLQPRTPSCWDTYASSCSAFVVASAPPQEALPSVSETYTSAALDDTAANREAERARRFRSRQELAGVTARSVDPLKQLFNRVDIHNAQRVTWENLVNYLVAEATTDAAATRFSHNAFNHLNFSRRLRGLSKQPPQQRKPQTRIPAATCTYKRYYGDVQAVTKAASTRVDQDSGVGRGQAAVAICEDEDLALLRFIDGLPGHKSLFFACSRSCPCIFYSKDTLERVYSAPPELLPGVSPSAVSYLAECDLFLCYSLDDRLLRGWFSLLSHTLVTVTVTPLPLEGLVRRIRAMPRESPTYAEYAETVFVGNSLGQVLRITAPQGRCGGMQFTVAQMYSNLHWRETGGLTDFCVYGVHLYSSGFDGRLVVTSLLTGHSTEVGGVANGHLTALVYIPEHDWAVASTSCGRQLLCWEANAHGSLPGSPFHVAGHGEHDAVIIALVYVVAADLLVSADSQGVLKVWDASSQRCVQSLRSNRVPRRHGGSLCAVSADEAKASSAKSRTAANTYSGLLPGNLAGLFLNLGLLAVLPAGVWQSNHVGGLQCHSLIHCEPSQEMLCGFVNSIVCWGLRSRANPLVCDAEEVCYDVLYDIRTCTFLVQGATRLSVWDGAHGHCLGVLGQVASLGVLQAGTDVKAVCLDELGSRVFVSLSDGRVVSYTTQDLASDASKCTPARAAVWWRAKSAGCGAESGGPVYVEQMHYSSISRTWIAITSKGALLVRSEEDNQKVLFSITISVSTSPLTQLRVSEELGLVAVTDAQRTIYIYDMQAWMDAPVTKRLAEYGGLVDILFLHNAPALVTVHVGGVCRCWSCAPAKERFKLVSVFCHPLHPAPELATAATVEAERASMEAIGRVRLGSAGTTRGRRQTQSIAMSPFARATVVGISGSYDAAHSTTCEKSPLRATLPTIARISRPNSGGAASRPTTSMLRASQRIESGVQGISANQTEVPVDSTSAAELNTRVRKSTTDSLRNAKADEDSTATLAAAATPIASVEFTSAAYDGRQHHLFLGDSEGVVHTYRMCPLLQAFKFPRCTHASRPAFSLAAVIEASGVDADSGLAFPKLMRSLQVHVNHRSTRERAGDAGDASSCRGPFSAAARSALDRCGVVCVRWIDDRGVLASSGYDHEVWFLDSMAGEKLACLSASRPPPRPDHAGRSLLALRQESGTLAQEPTILGRVLDKQMTEAAGRLPLHDIFSLPLLPRYDDLADSSITNLFAGSSPPCCCTHTTATEGVADADESGAATSLSPQGEKEVCMPVTVPAGRVLPVSFDLPVRFGQCSEPPGHLSKYSIPEEAMAARRDRSVTELKDFLQRPIRQCSSVRKPPRCNPFMCSSSRPRSGQQSFAEDVRRGRISLSCHSVSFLSRNPLGADEKPCRAPPATVTTRATSGDSSGAHVHIVDWQKRHLSTLREPRGIKPEAPVRPGSHNTLVHVEESKWHSVEATGQPALLGPASGASCPAVRSAVTASVAPAVTVVAASAWSALYQAANTPTLLSPRVSTAAEEAAMSGSTVPFGALEDSVLIEPCGTAHESHCNSVAITGKQALCVSGSALAGPALNTDMKEAGRQQQQKTLLRSQRADEMMKYASATVFTMPHYGNPFRVPLRQPSAPGHHSPINAPRFAKKTPGYNGGGGRTLSSAVVDVARRFPFCGIAEGAPSFVSANTMHPPPMLAYSNECEGKSTLEMYSTELRKRLRRPSRWYEA</sequence>
<dbReference type="RefSeq" id="XP_067059241.1">
    <property type="nucleotide sequence ID" value="XM_067203550.1"/>
</dbReference>
<evidence type="ECO:0008006" key="6">
    <source>
        <dbReference type="Google" id="ProtNLM"/>
    </source>
</evidence>
<organism evidence="4 5">
    <name type="scientific">Leishmania orientalis</name>
    <dbReference type="NCBI Taxonomy" id="2249476"/>
    <lineage>
        <taxon>Eukaryota</taxon>
        <taxon>Discoba</taxon>
        <taxon>Euglenozoa</taxon>
        <taxon>Kinetoplastea</taxon>
        <taxon>Metakinetoplastina</taxon>
        <taxon>Trypanosomatida</taxon>
        <taxon>Trypanosomatidae</taxon>
        <taxon>Leishmaniinae</taxon>
        <taxon>Leishmania</taxon>
    </lineage>
</organism>
<evidence type="ECO:0000313" key="4">
    <source>
        <dbReference type="EMBL" id="KAG5466351.1"/>
    </source>
</evidence>
<evidence type="ECO:0000256" key="3">
    <source>
        <dbReference type="SAM" id="MobiDB-lite"/>
    </source>
</evidence>
<dbReference type="InterPro" id="IPR036322">
    <property type="entry name" value="WD40_repeat_dom_sf"/>
</dbReference>
<dbReference type="InterPro" id="IPR015943">
    <property type="entry name" value="WD40/YVTN_repeat-like_dom_sf"/>
</dbReference>
<protein>
    <recommendedName>
        <fullName evidence="6">Guanine nucleotide-binding protein subunit beta-like protein</fullName>
    </recommendedName>
</protein>
<proteinExistence type="predicted"/>
<dbReference type="InterPro" id="IPR051242">
    <property type="entry name" value="WD-EF-hand_domain"/>
</dbReference>
<dbReference type="PROSITE" id="PS50082">
    <property type="entry name" value="WD_REPEATS_2"/>
    <property type="match status" value="1"/>
</dbReference>
<evidence type="ECO:0000313" key="5">
    <source>
        <dbReference type="Proteomes" id="UP000674143"/>
    </source>
</evidence>
<feature type="region of interest" description="Disordered" evidence="3">
    <location>
        <begin position="1430"/>
        <end position="1452"/>
    </location>
</feature>
<dbReference type="SMART" id="SM00320">
    <property type="entry name" value="WD40"/>
    <property type="match status" value="6"/>
</dbReference>
<gene>
    <name evidence="4" type="ORF">LSCM4_01499</name>
</gene>
<dbReference type="Proteomes" id="UP000674143">
    <property type="component" value="Unassembled WGS sequence"/>
</dbReference>
<reference evidence="5" key="1">
    <citation type="journal article" date="2021" name="Microbiol. Resour. Announc.">
        <title>LGAAP: Leishmaniinae Genome Assembly and Annotation Pipeline.</title>
        <authorList>
            <person name="Almutairi H."/>
            <person name="Urbaniak M.D."/>
            <person name="Bates M.D."/>
            <person name="Jariyapan N."/>
            <person name="Kwakye-Nuako G."/>
            <person name="Thomaz-Soccol V."/>
            <person name="Al-Salem W.S."/>
            <person name="Dillon R.J."/>
            <person name="Bates P.A."/>
            <person name="Gatherer D."/>
        </authorList>
    </citation>
    <scope>NUCLEOTIDE SEQUENCE [LARGE SCALE GENOMIC DNA]</scope>
</reference>
<dbReference type="KEGG" id="loi:92357484"/>
<dbReference type="InterPro" id="IPR001680">
    <property type="entry name" value="WD40_rpt"/>
</dbReference>
<name>A0A836G202_9TRYP</name>
<reference evidence="5" key="2">
    <citation type="journal article" date="2021" name="Sci. Data">
        <title>Chromosome-scale genome sequencing, assembly and annotation of six genomes from subfamily Leishmaniinae.</title>
        <authorList>
            <person name="Almutairi H."/>
            <person name="Urbaniak M.D."/>
            <person name="Bates M.D."/>
            <person name="Jariyapan N."/>
            <person name="Kwakye-Nuako G."/>
            <person name="Thomaz Soccol V."/>
            <person name="Al-Salem W.S."/>
            <person name="Dillon R.J."/>
            <person name="Bates P.A."/>
            <person name="Gatherer D."/>
        </authorList>
    </citation>
    <scope>NUCLEOTIDE SEQUENCE [LARGE SCALE GENOMIC DNA]</scope>
</reference>
<keyword evidence="5" id="KW-1185">Reference proteome</keyword>
<evidence type="ECO:0000256" key="2">
    <source>
        <dbReference type="PROSITE-ProRule" id="PRU00221"/>
    </source>
</evidence>
<dbReference type="PANTHER" id="PTHR44324">
    <property type="entry name" value="WD40 REPEAT DOMAIN 95"/>
    <property type="match status" value="1"/>
</dbReference>
<keyword evidence="2" id="KW-0853">WD repeat</keyword>